<keyword evidence="7" id="KW-0482">Metalloprotease</keyword>
<evidence type="ECO:0000256" key="6">
    <source>
        <dbReference type="ARBA" id="ARBA00022833"/>
    </source>
</evidence>
<dbReference type="GO" id="GO:0006508">
    <property type="term" value="P:proteolysis"/>
    <property type="evidence" value="ECO:0007669"/>
    <property type="project" value="UniProtKB-KW"/>
</dbReference>
<feature type="compositionally biased region" description="Basic and acidic residues" evidence="9">
    <location>
        <begin position="142"/>
        <end position="155"/>
    </location>
</feature>
<comment type="caution">
    <text evidence="12">The sequence shown here is derived from an EMBL/GenBank/DDBJ whole genome shotgun (WGS) entry which is preliminary data.</text>
</comment>
<dbReference type="SUPFAM" id="SSF55486">
    <property type="entry name" value="Metalloproteases ('zincins'), catalytic domain"/>
    <property type="match status" value="1"/>
</dbReference>
<evidence type="ECO:0000259" key="11">
    <source>
        <dbReference type="Pfam" id="PF05572"/>
    </source>
</evidence>
<keyword evidence="3" id="KW-0479">Metal-binding</keyword>
<feature type="compositionally biased region" description="Low complexity" evidence="9">
    <location>
        <begin position="35"/>
        <end position="58"/>
    </location>
</feature>
<feature type="chain" id="PRO_5038465915" evidence="10">
    <location>
        <begin position="24"/>
        <end position="419"/>
    </location>
</feature>
<sequence>MGRCRVQVGACALLVTTSALLSASGEPGAPPPSPHTASATGPTAPASAPEPGGTASAPRAASAPYGSAPVGSGPRAASGGGPITPASDARAAAVVAAGVRPDGSCGPDARRRGVHSYDGTDAARALVGGGVLGIWAPPSLEPPRDPSRDPARDRAALRTSQADTLIAALHRALTGRFGTADEAAIDRAERRAAPIVIPVRFHAIADGYAGRLTRATVERQIATLNDAYSGRRGTGAADTGVRFRLAGYEVTSNPAWFRRPDRYERQMKSALHHGGPGTLNLYTAAVGVKVLGFSTYPQSARDRPTEDGVVIDYRSVTGGEYRHYDHGYTAVHEVGHWLGLFHTFENGCDHPGDHVADTPYEAVPTEGCPRSKDTCWDDGADPLHNFMDYAWDACMREFTPGQGRRIRSSWRAFRTASGN</sequence>
<gene>
    <name evidence="12" type="ORF">DFJ69_4121</name>
</gene>
<dbReference type="PANTHER" id="PTHR47466">
    <property type="match status" value="1"/>
</dbReference>
<dbReference type="GO" id="GO:0008237">
    <property type="term" value="F:metallopeptidase activity"/>
    <property type="evidence" value="ECO:0007669"/>
    <property type="project" value="UniProtKB-KW"/>
</dbReference>
<keyword evidence="2" id="KW-0645">Protease</keyword>
<feature type="compositionally biased region" description="Low complexity" evidence="9">
    <location>
        <begin position="66"/>
        <end position="77"/>
    </location>
</feature>
<name>A0A3D9SRN9_9ACTN</name>
<organism evidence="12 13">
    <name type="scientific">Thermomonospora umbrina</name>
    <dbReference type="NCBI Taxonomy" id="111806"/>
    <lineage>
        <taxon>Bacteria</taxon>
        <taxon>Bacillati</taxon>
        <taxon>Actinomycetota</taxon>
        <taxon>Actinomycetes</taxon>
        <taxon>Streptosporangiales</taxon>
        <taxon>Thermomonosporaceae</taxon>
        <taxon>Thermomonospora</taxon>
    </lineage>
</organism>
<evidence type="ECO:0000256" key="5">
    <source>
        <dbReference type="ARBA" id="ARBA00022801"/>
    </source>
</evidence>
<reference evidence="12 13" key="1">
    <citation type="submission" date="2018-08" db="EMBL/GenBank/DDBJ databases">
        <title>Sequencing the genomes of 1000 actinobacteria strains.</title>
        <authorList>
            <person name="Klenk H.-P."/>
        </authorList>
    </citation>
    <scope>NUCLEOTIDE SEQUENCE [LARGE SCALE GENOMIC DNA]</scope>
    <source>
        <strain evidence="12 13">DSM 43927</strain>
    </source>
</reference>
<keyword evidence="5" id="KW-0378">Hydrolase</keyword>
<feature type="region of interest" description="Disordered" evidence="9">
    <location>
        <begin position="22"/>
        <end position="86"/>
    </location>
</feature>
<keyword evidence="13" id="KW-1185">Reference proteome</keyword>
<dbReference type="EMBL" id="QTTT01000001">
    <property type="protein sequence ID" value="REE98629.1"/>
    <property type="molecule type" value="Genomic_DNA"/>
</dbReference>
<evidence type="ECO:0000313" key="12">
    <source>
        <dbReference type="EMBL" id="REE98629.1"/>
    </source>
</evidence>
<protein>
    <submittedName>
        <fullName evidence="12">Pregnancy-associated plasma protein-A</fullName>
    </submittedName>
</protein>
<evidence type="ECO:0000256" key="2">
    <source>
        <dbReference type="ARBA" id="ARBA00022670"/>
    </source>
</evidence>
<evidence type="ECO:0000256" key="8">
    <source>
        <dbReference type="ARBA" id="ARBA00023157"/>
    </source>
</evidence>
<evidence type="ECO:0000256" key="4">
    <source>
        <dbReference type="ARBA" id="ARBA00022729"/>
    </source>
</evidence>
<feature type="signal peptide" evidence="10">
    <location>
        <begin position="1"/>
        <end position="23"/>
    </location>
</feature>
<dbReference type="PANTHER" id="PTHR47466:SF1">
    <property type="entry name" value="METALLOPROTEASE MEP1 (AFU_ORTHOLOGUE AFUA_1G07730)-RELATED"/>
    <property type="match status" value="1"/>
</dbReference>
<proteinExistence type="inferred from homology"/>
<evidence type="ECO:0000313" key="13">
    <source>
        <dbReference type="Proteomes" id="UP000256661"/>
    </source>
</evidence>
<keyword evidence="4 10" id="KW-0732">Signal</keyword>
<keyword evidence="8" id="KW-1015">Disulfide bond</keyword>
<dbReference type="Gene3D" id="3.40.390.10">
    <property type="entry name" value="Collagenase (Catalytic Domain)"/>
    <property type="match status" value="1"/>
</dbReference>
<keyword evidence="6" id="KW-0862">Zinc</keyword>
<dbReference type="CDD" id="cd04275">
    <property type="entry name" value="ZnMc_pappalysin_like"/>
    <property type="match status" value="1"/>
</dbReference>
<dbReference type="Proteomes" id="UP000256661">
    <property type="component" value="Unassembled WGS sequence"/>
</dbReference>
<accession>A0A3D9SRN9</accession>
<evidence type="ECO:0000256" key="3">
    <source>
        <dbReference type="ARBA" id="ARBA00022723"/>
    </source>
</evidence>
<comment type="similarity">
    <text evidence="1">Belongs to the peptidase M43B family.</text>
</comment>
<evidence type="ECO:0000256" key="9">
    <source>
        <dbReference type="SAM" id="MobiDB-lite"/>
    </source>
</evidence>
<dbReference type="InterPro" id="IPR008754">
    <property type="entry name" value="Peptidase_M43"/>
</dbReference>
<evidence type="ECO:0000256" key="10">
    <source>
        <dbReference type="SAM" id="SignalP"/>
    </source>
</evidence>
<dbReference type="Pfam" id="PF05572">
    <property type="entry name" value="Peptidase_M43"/>
    <property type="match status" value="1"/>
</dbReference>
<feature type="region of interest" description="Disordered" evidence="9">
    <location>
        <begin position="136"/>
        <end position="155"/>
    </location>
</feature>
<evidence type="ECO:0000256" key="7">
    <source>
        <dbReference type="ARBA" id="ARBA00023049"/>
    </source>
</evidence>
<dbReference type="AlphaFoldDB" id="A0A3D9SRN9"/>
<dbReference type="GO" id="GO:0046872">
    <property type="term" value="F:metal ion binding"/>
    <property type="evidence" value="ECO:0007669"/>
    <property type="project" value="UniProtKB-KW"/>
</dbReference>
<feature type="domain" description="Peptidase M43 pregnancy-associated plasma-A" evidence="11">
    <location>
        <begin position="292"/>
        <end position="407"/>
    </location>
</feature>
<evidence type="ECO:0000256" key="1">
    <source>
        <dbReference type="ARBA" id="ARBA00008721"/>
    </source>
</evidence>
<dbReference type="InterPro" id="IPR024079">
    <property type="entry name" value="MetalloPept_cat_dom_sf"/>
</dbReference>